<name>A0AAV5TCN9_9BILA</name>
<protein>
    <recommendedName>
        <fullName evidence="3">Sulfotransferase domain-containing protein</fullName>
    </recommendedName>
</protein>
<dbReference type="InterPro" id="IPR000863">
    <property type="entry name" value="Sulfotransferase_dom"/>
</dbReference>
<proteinExistence type="inferred from homology"/>
<dbReference type="GO" id="GO:0008146">
    <property type="term" value="F:sulfotransferase activity"/>
    <property type="evidence" value="ECO:0007669"/>
    <property type="project" value="InterPro"/>
</dbReference>
<sequence>RYLSRVPYSFEFDGALLPGFLLSSEKILSLHEIQLGADDIVIASYPKSGTTWASEVLSAIAHEADIETLKRIKMEERVCWLELDASRLSPNSKLHLPNRRNGTSSAKKRVWFTHLPVHHLPPAIREGKCKLLCVARNPKDQAVSYFHFHRSAKFLGQQKDLSFDEFFRLFCSGSICVGSWFEHVLGYWKFVQNNRQAKFIRYEDMKRDLMSEMQSIEGFVGVPLSFEQRAAVVEHCSFQSMKDNKMTNRDGLPGVVGDWKNHFTVAQNQAFDAIYKNEMEGSGLMFEFE</sequence>
<evidence type="ECO:0000256" key="1">
    <source>
        <dbReference type="ARBA" id="ARBA00005771"/>
    </source>
</evidence>
<feature type="domain" description="Sulfotransferase" evidence="3">
    <location>
        <begin position="38"/>
        <end position="283"/>
    </location>
</feature>
<dbReference type="AlphaFoldDB" id="A0AAV5TCN9"/>
<evidence type="ECO:0000313" key="4">
    <source>
        <dbReference type="EMBL" id="GMS91838.1"/>
    </source>
</evidence>
<dbReference type="Gene3D" id="3.40.50.300">
    <property type="entry name" value="P-loop containing nucleotide triphosphate hydrolases"/>
    <property type="match status" value="1"/>
</dbReference>
<dbReference type="EMBL" id="BTSX01000004">
    <property type="protein sequence ID" value="GMS91838.1"/>
    <property type="molecule type" value="Genomic_DNA"/>
</dbReference>
<keyword evidence="5" id="KW-1185">Reference proteome</keyword>
<evidence type="ECO:0000256" key="2">
    <source>
        <dbReference type="ARBA" id="ARBA00022679"/>
    </source>
</evidence>
<dbReference type="SUPFAM" id="SSF52540">
    <property type="entry name" value="P-loop containing nucleoside triphosphate hydrolases"/>
    <property type="match status" value="1"/>
</dbReference>
<reference evidence="4" key="1">
    <citation type="submission" date="2023-10" db="EMBL/GenBank/DDBJ databases">
        <title>Genome assembly of Pristionchus species.</title>
        <authorList>
            <person name="Yoshida K."/>
            <person name="Sommer R.J."/>
        </authorList>
    </citation>
    <scope>NUCLEOTIDE SEQUENCE</scope>
    <source>
        <strain evidence="4">RS0144</strain>
    </source>
</reference>
<evidence type="ECO:0000313" key="5">
    <source>
        <dbReference type="Proteomes" id="UP001432027"/>
    </source>
</evidence>
<dbReference type="PANTHER" id="PTHR11783">
    <property type="entry name" value="SULFOTRANSFERASE SULT"/>
    <property type="match status" value="1"/>
</dbReference>
<feature type="non-terminal residue" evidence="4">
    <location>
        <position position="1"/>
    </location>
</feature>
<accession>A0AAV5TCN9</accession>
<dbReference type="Pfam" id="PF00685">
    <property type="entry name" value="Sulfotransfer_1"/>
    <property type="match status" value="1"/>
</dbReference>
<organism evidence="4 5">
    <name type="scientific">Pristionchus entomophagus</name>
    <dbReference type="NCBI Taxonomy" id="358040"/>
    <lineage>
        <taxon>Eukaryota</taxon>
        <taxon>Metazoa</taxon>
        <taxon>Ecdysozoa</taxon>
        <taxon>Nematoda</taxon>
        <taxon>Chromadorea</taxon>
        <taxon>Rhabditida</taxon>
        <taxon>Rhabditina</taxon>
        <taxon>Diplogasteromorpha</taxon>
        <taxon>Diplogasteroidea</taxon>
        <taxon>Neodiplogasteridae</taxon>
        <taxon>Pristionchus</taxon>
    </lineage>
</organism>
<evidence type="ECO:0000259" key="3">
    <source>
        <dbReference type="Pfam" id="PF00685"/>
    </source>
</evidence>
<keyword evidence="2" id="KW-0808">Transferase</keyword>
<gene>
    <name evidence="4" type="ORF">PENTCL1PPCAC_14013</name>
</gene>
<dbReference type="Proteomes" id="UP001432027">
    <property type="component" value="Unassembled WGS sequence"/>
</dbReference>
<comment type="similarity">
    <text evidence="1">Belongs to the sulfotransferase 1 family.</text>
</comment>
<dbReference type="InterPro" id="IPR027417">
    <property type="entry name" value="P-loop_NTPase"/>
</dbReference>
<comment type="caution">
    <text evidence="4">The sequence shown here is derived from an EMBL/GenBank/DDBJ whole genome shotgun (WGS) entry which is preliminary data.</text>
</comment>